<organism evidence="1 2">
    <name type="scientific">Methanosarcina siciliae T4/M</name>
    <dbReference type="NCBI Taxonomy" id="1434120"/>
    <lineage>
        <taxon>Archaea</taxon>
        <taxon>Methanobacteriati</taxon>
        <taxon>Methanobacteriota</taxon>
        <taxon>Stenosarchaea group</taxon>
        <taxon>Methanomicrobia</taxon>
        <taxon>Methanosarcinales</taxon>
        <taxon>Methanosarcinaceae</taxon>
        <taxon>Methanosarcina</taxon>
    </lineage>
</organism>
<accession>A0A0E3P7M3</accession>
<gene>
    <name evidence="1" type="ORF">MSSIT_3176</name>
</gene>
<proteinExistence type="predicted"/>
<reference evidence="1 2" key="1">
    <citation type="submission" date="2014-07" db="EMBL/GenBank/DDBJ databases">
        <title>Methanogenic archaea and the global carbon cycle.</title>
        <authorList>
            <person name="Henriksen J.R."/>
            <person name="Luke J."/>
            <person name="Reinhart S."/>
            <person name="Benedict M.N."/>
            <person name="Youngblut N.D."/>
            <person name="Metcalf M.E."/>
            <person name="Whitaker R.J."/>
            <person name="Metcalf W.W."/>
        </authorList>
    </citation>
    <scope>NUCLEOTIDE SEQUENCE [LARGE SCALE GENOMIC DNA]</scope>
    <source>
        <strain evidence="1 2">T4/M</strain>
    </source>
</reference>
<dbReference type="Proteomes" id="UP000033111">
    <property type="component" value="Chromosome"/>
</dbReference>
<evidence type="ECO:0000313" key="2">
    <source>
        <dbReference type="Proteomes" id="UP000033111"/>
    </source>
</evidence>
<dbReference type="PATRIC" id="fig|1434120.4.peg.4125"/>
<dbReference type="AlphaFoldDB" id="A0A0E3P7M3"/>
<keyword evidence="2" id="KW-1185">Reference proteome</keyword>
<name>A0A0E3P7M3_9EURY</name>
<dbReference type="HOGENOM" id="CLU_923212_0_0_2"/>
<protein>
    <submittedName>
        <fullName evidence="1">Uncharacterized protein</fullName>
    </submittedName>
</protein>
<evidence type="ECO:0000313" key="1">
    <source>
        <dbReference type="EMBL" id="AKB29895.1"/>
    </source>
</evidence>
<dbReference type="EMBL" id="CP009506">
    <property type="protein sequence ID" value="AKB29895.1"/>
    <property type="molecule type" value="Genomic_DNA"/>
</dbReference>
<sequence>MGSLSTEATEITGHGIRIVEYFLKEGNDFSLPVSIARASTPELNLGTVGKHCEKLVKSGILERKPIEISGKGGGLKYHYKLITSFETVKEIHVVVTQGNITPELLMTSTFYAKAVPSLVDFLENEMENKGYQLYETDKQVVKSCLRASPEVLRFVLHPDSYVKMSSMPEYMNFLDMYKYRTFASGIFKLCNLGEVDKGTQIFLEWLKKAYEIYYKNHAVLRVFERLLELDFIRCNLDLSTYEGLMREITTTLESDPQTQTSISILLDEFGDEYLNIFPSEYLGALENECKAEYPIPNTRMG</sequence>
<dbReference type="KEGG" id="msw:MSSIT_3176"/>